<evidence type="ECO:0000259" key="3">
    <source>
        <dbReference type="Pfam" id="PF06863"/>
    </source>
</evidence>
<organism evidence="4 5">
    <name type="scientific">Achromobacter spanius</name>
    <dbReference type="NCBI Taxonomy" id="217203"/>
    <lineage>
        <taxon>Bacteria</taxon>
        <taxon>Pseudomonadati</taxon>
        <taxon>Pseudomonadota</taxon>
        <taxon>Betaproteobacteria</taxon>
        <taxon>Burkholderiales</taxon>
        <taxon>Alcaligenaceae</taxon>
        <taxon>Achromobacter</taxon>
    </lineage>
</organism>
<evidence type="ECO:0000259" key="2">
    <source>
        <dbReference type="Pfam" id="PF06742"/>
    </source>
</evidence>
<feature type="chain" id="PRO_5015552501" description="DUF1254 domain-containing protein" evidence="1">
    <location>
        <begin position="26"/>
        <end position="441"/>
    </location>
</feature>
<evidence type="ECO:0000256" key="1">
    <source>
        <dbReference type="SAM" id="SignalP"/>
    </source>
</evidence>
<evidence type="ECO:0000313" key="4">
    <source>
        <dbReference type="EMBL" id="AVJ28161.1"/>
    </source>
</evidence>
<keyword evidence="1" id="KW-0732">Signal</keyword>
<sequence>MNLIRRKLLACLPVAAAIPAQWTMASPVPPDDNSIEQAYLYLLGRVLVIRQEHVDRGGAGFAYNQIKYNPLGSADFVNPNFDVAYLEAWFAVDERTPVLLTVPEIKDRYYTAQILDEWGEVIANINERTFPSKPFGQFALVAPGWQGSLPAGVARIELHSRKAKMLGRVELKGDPEGAVKLQKEFKAAALGNPVIAAPPFLPAFGNKDLIGAEIFDDVDSKLDSAFDVSPVAARMQQQVRAVASYAASSPQARAAVDKLLRVTVIPRFIEYAFTKSAPYRNHWVGGGQTGNYGSDFRLRTVLNYAGIWANTVDEVVYFVATRDADEKPLNGSNSYVLHFTADKLPQSVVDAYWSVILVGVPDYRVVSNDLKRYNFNSDSDLKREPDGSLKIAIGPKVVAGVAESNWLPSPPDKPFSLTFRAYVPKDEVKRGAWAPPPVTKL</sequence>
<dbReference type="SUPFAM" id="SSF160935">
    <property type="entry name" value="VPA0735-like"/>
    <property type="match status" value="1"/>
</dbReference>
<dbReference type="PANTHER" id="PTHR36509:SF2">
    <property type="entry name" value="BLL3101 PROTEIN"/>
    <property type="match status" value="1"/>
</dbReference>
<evidence type="ECO:0008006" key="6">
    <source>
        <dbReference type="Google" id="ProtNLM"/>
    </source>
</evidence>
<reference evidence="4 5" key="1">
    <citation type="submission" date="2017-09" db="EMBL/GenBank/DDBJ databases">
        <title>Genomic, metabolic, and phenotypic characteristics of bacterial isolates from the natural microbiome of the model nematode Caenorhabditis elegans.</title>
        <authorList>
            <person name="Zimmermann J."/>
            <person name="Obeng N."/>
            <person name="Yang W."/>
            <person name="Obeng O."/>
            <person name="Kissoyan K."/>
            <person name="Pees B."/>
            <person name="Dirksen P."/>
            <person name="Hoppner M."/>
            <person name="Franke A."/>
            <person name="Rosenstiel P."/>
            <person name="Leippe M."/>
            <person name="Dierking K."/>
            <person name="Kaleta C."/>
            <person name="Schulenburg H."/>
        </authorList>
    </citation>
    <scope>NUCLEOTIDE SEQUENCE [LARGE SCALE GENOMIC DNA]</scope>
    <source>
        <strain evidence="4 5">MYb73</strain>
    </source>
</reference>
<name>A0A2S0I812_9BURK</name>
<dbReference type="Pfam" id="PF06863">
    <property type="entry name" value="DUF1254"/>
    <property type="match status" value="1"/>
</dbReference>
<dbReference type="AlphaFoldDB" id="A0A2S0I812"/>
<dbReference type="OrthoDB" id="272779at2"/>
<dbReference type="InterPro" id="IPR037049">
    <property type="entry name" value="DUF1214_C_sf"/>
</dbReference>
<dbReference type="Pfam" id="PF06742">
    <property type="entry name" value="DUF1214"/>
    <property type="match status" value="1"/>
</dbReference>
<dbReference type="EMBL" id="CP023270">
    <property type="protein sequence ID" value="AVJ28161.1"/>
    <property type="molecule type" value="Genomic_DNA"/>
</dbReference>
<dbReference type="RefSeq" id="WP_105238968.1">
    <property type="nucleotide sequence ID" value="NZ_CP023270.1"/>
</dbReference>
<proteinExistence type="predicted"/>
<protein>
    <recommendedName>
        <fullName evidence="6">DUF1254 domain-containing protein</fullName>
    </recommendedName>
</protein>
<evidence type="ECO:0000313" key="5">
    <source>
        <dbReference type="Proteomes" id="UP000239477"/>
    </source>
</evidence>
<accession>A0A2S0I812</accession>
<dbReference type="PANTHER" id="PTHR36509">
    <property type="entry name" value="BLL3101 PROTEIN"/>
    <property type="match status" value="1"/>
</dbReference>
<gene>
    <name evidence="4" type="ORF">CLM73_14115</name>
</gene>
<feature type="signal peptide" evidence="1">
    <location>
        <begin position="1"/>
        <end position="25"/>
    </location>
</feature>
<dbReference type="Gene3D" id="2.60.40.1610">
    <property type="entry name" value="Domain of unknown function DUF1254"/>
    <property type="match status" value="1"/>
</dbReference>
<keyword evidence="5" id="KW-1185">Reference proteome</keyword>
<dbReference type="Proteomes" id="UP000239477">
    <property type="component" value="Chromosome"/>
</dbReference>
<dbReference type="Gene3D" id="2.60.120.600">
    <property type="entry name" value="Domain of unknown function DUF1214, C-terminal domain"/>
    <property type="match status" value="1"/>
</dbReference>
<dbReference type="InterPro" id="IPR037050">
    <property type="entry name" value="DUF1254_sf"/>
</dbReference>
<feature type="domain" description="DUF1214" evidence="2">
    <location>
        <begin position="314"/>
        <end position="425"/>
    </location>
</feature>
<dbReference type="InterPro" id="IPR010679">
    <property type="entry name" value="DUF1254"/>
</dbReference>
<dbReference type="InterPro" id="IPR010621">
    <property type="entry name" value="DUF1214"/>
</dbReference>
<feature type="domain" description="DUF1254" evidence="3">
    <location>
        <begin position="72"/>
        <end position="187"/>
    </location>
</feature>